<evidence type="ECO:0000313" key="16">
    <source>
        <dbReference type="Proteomes" id="UP000440578"/>
    </source>
</evidence>
<dbReference type="InterPro" id="IPR050975">
    <property type="entry name" value="Sleep_regulator"/>
</dbReference>
<keyword evidence="6" id="KW-1015">Disulfide bond</keyword>
<reference evidence="15 16" key="1">
    <citation type="submission" date="2019-07" db="EMBL/GenBank/DDBJ databases">
        <title>Draft genome assembly of a fouling barnacle, Amphibalanus amphitrite (Darwin, 1854): The first reference genome for Thecostraca.</title>
        <authorList>
            <person name="Kim W."/>
        </authorList>
    </citation>
    <scope>NUCLEOTIDE SEQUENCE [LARGE SCALE GENOMIC DNA]</scope>
    <source>
        <strain evidence="15">SNU_AA5</strain>
        <tissue evidence="15">Soma without cirri and trophi</tissue>
    </source>
</reference>
<keyword evidence="5" id="KW-0090">Biological rhythms</keyword>
<evidence type="ECO:0000256" key="2">
    <source>
        <dbReference type="ARBA" id="ARBA00010522"/>
    </source>
</evidence>
<evidence type="ECO:0000256" key="11">
    <source>
        <dbReference type="ARBA" id="ARBA00044561"/>
    </source>
</evidence>
<evidence type="ECO:0000256" key="14">
    <source>
        <dbReference type="SAM" id="SignalP"/>
    </source>
</evidence>
<sequence length="139" mass="15352">MANWTSPPIRFLAVMLLMGATHADGGCKDEVLHCYSCNSIDDSRCMSPFNYTDRPPTAPCKGWCVKIVENIDTEYEKVVRTCTDRMHINPFIVGNVCMEESSGHGSLCFCKKNRCNKSATVRLSTSLLLAAGLARLLVT</sequence>
<protein>
    <recommendedName>
        <fullName evidence="10">UPAR/Ly6 domain-containing protein qvr</fullName>
    </recommendedName>
    <alternativeName>
        <fullName evidence="11">Protein quiver</fullName>
    </alternativeName>
    <alternativeName>
        <fullName evidence="8">Protein sleepless</fullName>
    </alternativeName>
</protein>
<gene>
    <name evidence="15" type="primary">qvr_1</name>
    <name evidence="15" type="ORF">FJT64_001044</name>
</gene>
<evidence type="ECO:0000256" key="1">
    <source>
        <dbReference type="ARBA" id="ARBA00004471"/>
    </source>
</evidence>
<comment type="function">
    <text evidence="12">Bifunctional regulator of neuronal activity in the mushroom body, and possibly other regions of the brain, that acts as a signaling molecule required for homeostatic regulation of sleep under normal conditions and after sleep deprivation. Reduces neuronal excitability by enhancing Sh/shaker K(+) channel activity; possibly by stabilizing Sh/shaker to increase protein levels, accelerating its activation kinetics, slowing C-type inactivation and enhancing recovery from inactivation. Specifically affects the A-type K(+) current. Antagonizes nicotinic acetylcholine receptors (nAChRs) to reduce synaptic transmission, possibly by preventing their localization to the cell surface. Required for regulation of neuromuscular excitability and plasticity at neuromuscular junctions.</text>
</comment>
<evidence type="ECO:0000256" key="5">
    <source>
        <dbReference type="ARBA" id="ARBA00023108"/>
    </source>
</evidence>
<evidence type="ECO:0000256" key="6">
    <source>
        <dbReference type="ARBA" id="ARBA00023157"/>
    </source>
</evidence>
<comment type="caution">
    <text evidence="15">The sequence shown here is derived from an EMBL/GenBank/DDBJ whole genome shotgun (WGS) entry which is preliminary data.</text>
</comment>
<dbReference type="CDD" id="cd23595">
    <property type="entry name" value="TFP_LU_ECD_Qvr"/>
    <property type="match status" value="1"/>
</dbReference>
<dbReference type="OrthoDB" id="9991292at2759"/>
<keyword evidence="4 14" id="KW-0732">Signal</keyword>
<dbReference type="Pfam" id="PF17064">
    <property type="entry name" value="QVR"/>
    <property type="match status" value="1"/>
</dbReference>
<keyword evidence="7" id="KW-0325">Glycoprotein</keyword>
<dbReference type="EMBL" id="VIIS01001831">
    <property type="protein sequence ID" value="KAF0292171.1"/>
    <property type="molecule type" value="Genomic_DNA"/>
</dbReference>
<keyword evidence="16" id="KW-1185">Reference proteome</keyword>
<dbReference type="GO" id="GO:0005886">
    <property type="term" value="C:plasma membrane"/>
    <property type="evidence" value="ECO:0007669"/>
    <property type="project" value="UniProtKB-SubCell"/>
</dbReference>
<comment type="subunit">
    <text evidence="13">Interacts (via loop 2 of the three-fingered Ly-6 domain) with Sh/shaker; this interaction may stabilize both components of the complex and may be required for targeting or retention of Sh/shaker to neural cell projections. Interacts (via loop 2 of the three-fingered Ly-6 domain) with nAChRalpha3 and potentially other nicotinic acetylcholine receptors; this interaction is required for antagonism of nicotinic acetylcholine receptors.</text>
</comment>
<organism evidence="15 16">
    <name type="scientific">Amphibalanus amphitrite</name>
    <name type="common">Striped barnacle</name>
    <name type="synonym">Balanus amphitrite</name>
    <dbReference type="NCBI Taxonomy" id="1232801"/>
    <lineage>
        <taxon>Eukaryota</taxon>
        <taxon>Metazoa</taxon>
        <taxon>Ecdysozoa</taxon>
        <taxon>Arthropoda</taxon>
        <taxon>Crustacea</taxon>
        <taxon>Multicrustacea</taxon>
        <taxon>Cirripedia</taxon>
        <taxon>Thoracica</taxon>
        <taxon>Thoracicalcarea</taxon>
        <taxon>Balanomorpha</taxon>
        <taxon>Balanoidea</taxon>
        <taxon>Balanidae</taxon>
        <taxon>Amphibalaninae</taxon>
        <taxon>Amphibalanus</taxon>
    </lineage>
</organism>
<dbReference type="GO" id="GO:0032222">
    <property type="term" value="P:regulation of synaptic transmission, cholinergic"/>
    <property type="evidence" value="ECO:0007669"/>
    <property type="project" value="InterPro"/>
</dbReference>
<keyword evidence="3" id="KW-1003">Cell membrane</keyword>
<feature type="signal peptide" evidence="14">
    <location>
        <begin position="1"/>
        <end position="23"/>
    </location>
</feature>
<evidence type="ECO:0000313" key="15">
    <source>
        <dbReference type="EMBL" id="KAF0292171.1"/>
    </source>
</evidence>
<evidence type="ECO:0000256" key="4">
    <source>
        <dbReference type="ARBA" id="ARBA00022729"/>
    </source>
</evidence>
<evidence type="ECO:0000256" key="13">
    <source>
        <dbReference type="ARBA" id="ARBA00046769"/>
    </source>
</evidence>
<evidence type="ECO:0000256" key="8">
    <source>
        <dbReference type="ARBA" id="ARBA00031037"/>
    </source>
</evidence>
<dbReference type="GO" id="GO:0045121">
    <property type="term" value="C:membrane raft"/>
    <property type="evidence" value="ECO:0007669"/>
    <property type="project" value="UniProtKB-SubCell"/>
</dbReference>
<dbReference type="AlphaFoldDB" id="A0A6A4VSA5"/>
<keyword evidence="3" id="KW-0472">Membrane</keyword>
<dbReference type="InterPro" id="IPR031424">
    <property type="entry name" value="QVR-like"/>
</dbReference>
<name>A0A6A4VSA5_AMPAM</name>
<evidence type="ECO:0000256" key="3">
    <source>
        <dbReference type="ARBA" id="ARBA00022475"/>
    </source>
</evidence>
<dbReference type="PANTHER" id="PTHR33562:SF31">
    <property type="entry name" value="PROTEIN QUIVER"/>
    <property type="match status" value="1"/>
</dbReference>
<dbReference type="GO" id="GO:0030431">
    <property type="term" value="P:sleep"/>
    <property type="evidence" value="ECO:0007669"/>
    <property type="project" value="InterPro"/>
</dbReference>
<dbReference type="Proteomes" id="UP000440578">
    <property type="component" value="Unassembled WGS sequence"/>
</dbReference>
<evidence type="ECO:0000256" key="9">
    <source>
        <dbReference type="ARBA" id="ARBA00044499"/>
    </source>
</evidence>
<accession>A0A6A4VSA5</accession>
<proteinExistence type="inferred from homology"/>
<evidence type="ECO:0000256" key="7">
    <source>
        <dbReference type="ARBA" id="ARBA00023180"/>
    </source>
</evidence>
<evidence type="ECO:0000256" key="12">
    <source>
        <dbReference type="ARBA" id="ARBA00045788"/>
    </source>
</evidence>
<comment type="similarity">
    <text evidence="2">Belongs to the quiver family.</text>
</comment>
<dbReference type="GO" id="GO:0048511">
    <property type="term" value="P:rhythmic process"/>
    <property type="evidence" value="ECO:0007669"/>
    <property type="project" value="UniProtKB-KW"/>
</dbReference>
<dbReference type="PANTHER" id="PTHR33562">
    <property type="entry name" value="ATILLA, ISOFORM B-RELATED-RELATED"/>
    <property type="match status" value="1"/>
</dbReference>
<comment type="subcellular location">
    <subcellularLocation>
        <location evidence="1">Cell membrane</location>
        <topology evidence="1">Lipid-anchor</topology>
        <topology evidence="1">GPI-anchor</topology>
        <orientation evidence="1">Extracellular side</orientation>
    </subcellularLocation>
    <subcellularLocation>
        <location evidence="9">Membrane raft</location>
        <topology evidence="9">Lipid-anchor</topology>
        <topology evidence="9">GPI-anchor</topology>
        <orientation evidence="9">Extracellular side</orientation>
    </subcellularLocation>
</comment>
<evidence type="ECO:0000256" key="10">
    <source>
        <dbReference type="ARBA" id="ARBA00044524"/>
    </source>
</evidence>
<feature type="chain" id="PRO_5025575774" description="UPAR/Ly6 domain-containing protein qvr" evidence="14">
    <location>
        <begin position="24"/>
        <end position="139"/>
    </location>
</feature>